<sequence length="299" mass="33902">MYEDASGQRINMEKSSITFGSKVYQHTRDVLMQLLQIPNVGGGGKYLGLPEQFGQKKQKMLQYIKNRVQSKITGWQTRFLSTAGNEILIKAVAFAMPVYSMNVFQLPIELCSEINSMIARFWWGTTPENKKISWVSWKKMNTSKKSGGLGFRDLHQFNQALLANQAWKIIQQPESLVHKVLKARYFRDGHLLSANTGSKPSYGWNSQRFGATILRRGVRVSIGNGNSTKLGEDPWLPTNPPQAPVLLPSTDQTLKVADIIDANIRHWDMNKISNLIHHDEHHLITKIYLPDQSVNDSLV</sequence>
<reference evidence="1 2" key="1">
    <citation type="submission" date="2024-04" db="EMBL/GenBank/DDBJ databases">
        <title>Genome assembly C_amara_ONT_v2.</title>
        <authorList>
            <person name="Yant L."/>
            <person name="Moore C."/>
            <person name="Slenker M."/>
        </authorList>
    </citation>
    <scope>NUCLEOTIDE SEQUENCE [LARGE SCALE GENOMIC DNA]</scope>
    <source>
        <tissue evidence="1">Leaf</tissue>
    </source>
</reference>
<dbReference type="EMBL" id="JBANAX010000232">
    <property type="protein sequence ID" value="KAL1217987.1"/>
    <property type="molecule type" value="Genomic_DNA"/>
</dbReference>
<protein>
    <submittedName>
        <fullName evidence="1">Mitochondrial protein</fullName>
    </submittedName>
</protein>
<evidence type="ECO:0000313" key="2">
    <source>
        <dbReference type="Proteomes" id="UP001558713"/>
    </source>
</evidence>
<accession>A0ABD1BLA5</accession>
<comment type="caution">
    <text evidence="1">The sequence shown here is derived from an EMBL/GenBank/DDBJ whole genome shotgun (WGS) entry which is preliminary data.</text>
</comment>
<dbReference type="AlphaFoldDB" id="A0ABD1BLA5"/>
<name>A0ABD1BLA5_CARAN</name>
<dbReference type="PANTHER" id="PTHR33116">
    <property type="entry name" value="REVERSE TRANSCRIPTASE ZINC-BINDING DOMAIN-CONTAINING PROTEIN-RELATED-RELATED"/>
    <property type="match status" value="1"/>
</dbReference>
<evidence type="ECO:0000313" key="1">
    <source>
        <dbReference type="EMBL" id="KAL1217987.1"/>
    </source>
</evidence>
<dbReference type="PANTHER" id="PTHR33116:SF86">
    <property type="entry name" value="REVERSE TRANSCRIPTASE DOMAIN-CONTAINING PROTEIN"/>
    <property type="match status" value="1"/>
</dbReference>
<keyword evidence="2" id="KW-1185">Reference proteome</keyword>
<gene>
    <name evidence="1" type="ORF">V5N11_030933</name>
</gene>
<proteinExistence type="predicted"/>
<dbReference type="Proteomes" id="UP001558713">
    <property type="component" value="Unassembled WGS sequence"/>
</dbReference>
<organism evidence="1 2">
    <name type="scientific">Cardamine amara subsp. amara</name>
    <dbReference type="NCBI Taxonomy" id="228776"/>
    <lineage>
        <taxon>Eukaryota</taxon>
        <taxon>Viridiplantae</taxon>
        <taxon>Streptophyta</taxon>
        <taxon>Embryophyta</taxon>
        <taxon>Tracheophyta</taxon>
        <taxon>Spermatophyta</taxon>
        <taxon>Magnoliopsida</taxon>
        <taxon>eudicotyledons</taxon>
        <taxon>Gunneridae</taxon>
        <taxon>Pentapetalae</taxon>
        <taxon>rosids</taxon>
        <taxon>malvids</taxon>
        <taxon>Brassicales</taxon>
        <taxon>Brassicaceae</taxon>
        <taxon>Cardamineae</taxon>
        <taxon>Cardamine</taxon>
    </lineage>
</organism>